<reference evidence="2 3" key="1">
    <citation type="journal article" date="2013" name="Genome Announc.">
        <title>Complete Genome Sequence of the Sesbania Symbiont and Rice Growth-Promoting Endophyte Rhizobium sp. Strain IRBG74.</title>
        <authorList>
            <person name="Crook M.B."/>
            <person name="Mitra S."/>
            <person name="Ane J.M."/>
            <person name="Sadowsky M.J."/>
            <person name="Gyaneshwar P."/>
        </authorList>
    </citation>
    <scope>NUCLEOTIDE SEQUENCE [LARGE SCALE GENOMIC DNA]</scope>
    <source>
        <strain evidence="2 3">IRBG74</strain>
    </source>
</reference>
<dbReference type="AlphaFoldDB" id="U4Q2C4"/>
<evidence type="ECO:0000259" key="1">
    <source>
        <dbReference type="Pfam" id="PF00535"/>
    </source>
</evidence>
<dbReference type="Gene3D" id="3.90.550.10">
    <property type="entry name" value="Spore Coat Polysaccharide Biosynthesis Protein SpsA, Chain A"/>
    <property type="match status" value="1"/>
</dbReference>
<evidence type="ECO:0000313" key="2">
    <source>
        <dbReference type="EMBL" id="CDI11475.1"/>
    </source>
</evidence>
<dbReference type="HOGENOM" id="CLU_023845_0_2_5"/>
<dbReference type="InterPro" id="IPR001173">
    <property type="entry name" value="Glyco_trans_2-like"/>
</dbReference>
<dbReference type="KEGG" id="rir:BN877_II1689"/>
<dbReference type="InterPro" id="IPR029044">
    <property type="entry name" value="Nucleotide-diphossugar_trans"/>
</dbReference>
<dbReference type="EMBL" id="HG518323">
    <property type="protein sequence ID" value="CDI11475.1"/>
    <property type="molecule type" value="Genomic_DNA"/>
</dbReference>
<evidence type="ECO:0000313" key="3">
    <source>
        <dbReference type="Proteomes" id="UP000016944"/>
    </source>
</evidence>
<proteinExistence type="predicted"/>
<dbReference type="SUPFAM" id="SSF53448">
    <property type="entry name" value="Nucleotide-diphospho-sugar transferases"/>
    <property type="match status" value="1"/>
</dbReference>
<organism evidence="2 3">
    <name type="scientific">Agrobacterium pusense</name>
    <dbReference type="NCBI Taxonomy" id="648995"/>
    <lineage>
        <taxon>Bacteria</taxon>
        <taxon>Pseudomonadati</taxon>
        <taxon>Pseudomonadota</taxon>
        <taxon>Alphaproteobacteria</taxon>
        <taxon>Hyphomicrobiales</taxon>
        <taxon>Rhizobiaceae</taxon>
        <taxon>Rhizobium/Agrobacterium group</taxon>
        <taxon>Agrobacterium</taxon>
    </lineage>
</organism>
<name>U4Q2C4_9HYPH</name>
<dbReference type="Proteomes" id="UP000016944">
    <property type="component" value="Chromosome II"/>
</dbReference>
<dbReference type="Pfam" id="PF00535">
    <property type="entry name" value="Glycos_transf_2"/>
    <property type="match status" value="1"/>
</dbReference>
<accession>U4Q2C4</accession>
<feature type="domain" description="Glycosyltransferase 2-like" evidence="1">
    <location>
        <begin position="43"/>
        <end position="172"/>
    </location>
</feature>
<gene>
    <name evidence="2" type="ORF">BN877_II1689</name>
</gene>
<dbReference type="PANTHER" id="PTHR43179">
    <property type="entry name" value="RHAMNOSYLTRANSFERASE WBBL"/>
    <property type="match status" value="1"/>
</dbReference>
<protein>
    <submittedName>
        <fullName evidence="2">Glycosyltransferase</fullName>
    </submittedName>
</protein>
<sequence length="299" mass="33398">MQWQRVKYSRVKKYDLSDVTVVSVCYYSDLVIGDMIGSVPERTPIILVDNGRTTTFDTVPDNRNIKILRLTTNQGFGKGCNEGAKFATTPLLLFLNPDARLDENALSMLLEGVAAHPSASAFNPRISTESGKAYFKRRSYLLPRAQWMKRGWPDTDVEVPILSGAALLVSKQNFDSVNGFDENIFLYHEDDDLSLRLREFGPLLFIREAHVIHSSGHSSVRSPAIAYLKARHMAISRIYAGRKHGRPLPALSTILQSLLLLLSPSNIFSRRRRAKALGMLSGATLGLQLRKSDNGKRPI</sequence>
<dbReference type="PANTHER" id="PTHR43179:SF7">
    <property type="entry name" value="RHAMNOSYLTRANSFERASE WBBL"/>
    <property type="match status" value="1"/>
</dbReference>